<keyword evidence="4" id="KW-1185">Reference proteome</keyword>
<dbReference type="InterPro" id="IPR000477">
    <property type="entry name" value="RT_dom"/>
</dbReference>
<gene>
    <name evidence="3" type="ORF">KC01_LOCUS42376</name>
</gene>
<keyword evidence="1" id="KW-0472">Membrane</keyword>
<protein>
    <recommendedName>
        <fullName evidence="2">Reverse transcriptase domain-containing protein</fullName>
    </recommendedName>
</protein>
<feature type="transmembrane region" description="Helical" evidence="1">
    <location>
        <begin position="763"/>
        <end position="785"/>
    </location>
</feature>
<keyword evidence="1" id="KW-0812">Transmembrane</keyword>
<name>A0AAV2MTP1_KNICA</name>
<dbReference type="GO" id="GO:0008168">
    <property type="term" value="F:methyltransferase activity"/>
    <property type="evidence" value="ECO:0007669"/>
    <property type="project" value="InterPro"/>
</dbReference>
<dbReference type="AlphaFoldDB" id="A0AAV2MTP1"/>
<evidence type="ECO:0000313" key="3">
    <source>
        <dbReference type="EMBL" id="CAL1616663.1"/>
    </source>
</evidence>
<dbReference type="Proteomes" id="UP001497482">
    <property type="component" value="Chromosome 9"/>
</dbReference>
<dbReference type="InterPro" id="IPR036691">
    <property type="entry name" value="Endo/exonu/phosph_ase_sf"/>
</dbReference>
<dbReference type="PANTHER" id="PTHR47510">
    <property type="entry name" value="REVERSE TRANSCRIPTASE DOMAIN-CONTAINING PROTEIN"/>
    <property type="match status" value="1"/>
</dbReference>
<evidence type="ECO:0000256" key="1">
    <source>
        <dbReference type="SAM" id="Phobius"/>
    </source>
</evidence>
<dbReference type="SUPFAM" id="SSF56219">
    <property type="entry name" value="DNase I-like"/>
    <property type="match status" value="1"/>
</dbReference>
<dbReference type="InterPro" id="IPR015095">
    <property type="entry name" value="AlkB_hom8_N"/>
</dbReference>
<dbReference type="PANTHER" id="PTHR47510:SF3">
    <property type="entry name" value="ENDO_EXONUCLEASE_PHOSPHATASE DOMAIN-CONTAINING PROTEIN"/>
    <property type="match status" value="1"/>
</dbReference>
<dbReference type="PROSITE" id="PS50878">
    <property type="entry name" value="RT_POL"/>
    <property type="match status" value="1"/>
</dbReference>
<feature type="domain" description="Reverse transcriptase" evidence="2">
    <location>
        <begin position="476"/>
        <end position="725"/>
    </location>
</feature>
<dbReference type="CDD" id="cd01650">
    <property type="entry name" value="RT_nLTR_like"/>
    <property type="match status" value="1"/>
</dbReference>
<organism evidence="3 4">
    <name type="scientific">Knipowitschia caucasica</name>
    <name type="common">Caucasian dwarf goby</name>
    <name type="synonym">Pomatoschistus caucasicus</name>
    <dbReference type="NCBI Taxonomy" id="637954"/>
    <lineage>
        <taxon>Eukaryota</taxon>
        <taxon>Metazoa</taxon>
        <taxon>Chordata</taxon>
        <taxon>Craniata</taxon>
        <taxon>Vertebrata</taxon>
        <taxon>Euteleostomi</taxon>
        <taxon>Actinopterygii</taxon>
        <taxon>Neopterygii</taxon>
        <taxon>Teleostei</taxon>
        <taxon>Neoteleostei</taxon>
        <taxon>Acanthomorphata</taxon>
        <taxon>Gobiaria</taxon>
        <taxon>Gobiiformes</taxon>
        <taxon>Gobioidei</taxon>
        <taxon>Gobiidae</taxon>
        <taxon>Gobiinae</taxon>
        <taxon>Knipowitschia</taxon>
    </lineage>
</organism>
<reference evidence="3 4" key="1">
    <citation type="submission" date="2024-04" db="EMBL/GenBank/DDBJ databases">
        <authorList>
            <person name="Waldvogel A.-M."/>
            <person name="Schoenle A."/>
        </authorList>
    </citation>
    <scope>NUCLEOTIDE SEQUENCE [LARGE SCALE GENOMIC DNA]</scope>
</reference>
<dbReference type="Pfam" id="PF09004">
    <property type="entry name" value="ALKBH8_N"/>
    <property type="match status" value="1"/>
</dbReference>
<sequence>MDLLPVFLASAADLVHVLAKKVWARKRGKRGGLLVRLRRRGARTALPGIFLSNVRSLGNKMDELSLLMRRNKDFATSCVLCFTETWLNERIPDCALELQGFGLFRADRHCALSGKSRGGGLCFYVNTNWCNDVTVISKHCSPALEYLFIHCKPYYSPREIVSFILASVYIPPCADAREAQRALAEQVLCMERLYPDSLIIILGDFNKGNLSQELPKYRQFIKCPTREENTLDHCYTTVRGAFRAVPKPALGFSDHSMIHLVPAYRQRLKLSKHAVRSSKVWSDEAVEELRACMESTDWDLFRAATDSLDEYTDTVTSYIHFCEDSIIPTRTRVIYNNDKPWFTAKLRQLRKAKESAFREGDRSGYKAAKYQFRKELKAAKSRHRERLQEQFASDDLNLFFSRFDAAPDTSPSPTPHYSNDPPISPAPSLTIAPKEIKQLFLRLHPRKAPGPDHVSPATLRHCASELTPVFTDIFNSSLQSCHVPACFKSSIIVPVPKKPRITGLNDYRPVALTSVVMKSFERLVLSHLKSLTSPLLDPLQFAYRANRSVDDAINLALHHILQHLDSPGTYAQGPDKLSQLNVPDSTCRWITDFLTDRKQRVRLGKNVSDSRIINTGAPQGCVLSPLLFSLYTNHCTSSHDSVKLIKFADDTTLIGLISNNDESAYRREVDRLVSWCSGNNLELNAQKTVEMIVDFRKSTVPPPPPSVMDSPITSVESFRFLGTTITQDLKWEPTISSLIKKAQQRMYFLRQLRKAKLPAQMLVQFYTAIIESILTSSITVWFAGATVRDKQRLQRIVRSAEEVIGRSLPSLQDLYVARARGRAGRITADPSHPAHGLFQPLPSGRRLRSIRTRTSRHKNSFFPSAVGLLNTS</sequence>
<dbReference type="GO" id="GO:0016706">
    <property type="term" value="F:2-oxoglutarate-dependent dioxygenase activity"/>
    <property type="evidence" value="ECO:0007669"/>
    <property type="project" value="InterPro"/>
</dbReference>
<dbReference type="InterPro" id="IPR043502">
    <property type="entry name" value="DNA/RNA_pol_sf"/>
</dbReference>
<dbReference type="Pfam" id="PF00078">
    <property type="entry name" value="RVT_1"/>
    <property type="match status" value="1"/>
</dbReference>
<dbReference type="Gene3D" id="3.60.10.10">
    <property type="entry name" value="Endonuclease/exonuclease/phosphatase"/>
    <property type="match status" value="1"/>
</dbReference>
<dbReference type="SUPFAM" id="SSF56672">
    <property type="entry name" value="DNA/RNA polymerases"/>
    <property type="match status" value="1"/>
</dbReference>
<accession>A0AAV2MTP1</accession>
<evidence type="ECO:0000259" key="2">
    <source>
        <dbReference type="PROSITE" id="PS50878"/>
    </source>
</evidence>
<evidence type="ECO:0000313" key="4">
    <source>
        <dbReference type="Proteomes" id="UP001497482"/>
    </source>
</evidence>
<proteinExistence type="predicted"/>
<dbReference type="EMBL" id="OZ035831">
    <property type="protein sequence ID" value="CAL1616663.1"/>
    <property type="molecule type" value="Genomic_DNA"/>
</dbReference>
<keyword evidence="1" id="KW-1133">Transmembrane helix</keyword>